<evidence type="ECO:0000313" key="4">
    <source>
        <dbReference type="EMBL" id="KAL3788388.1"/>
    </source>
</evidence>
<name>A0ABD3PL28_9STRA</name>
<evidence type="ECO:0000256" key="1">
    <source>
        <dbReference type="ARBA" id="ARBA00001933"/>
    </source>
</evidence>
<dbReference type="Gene3D" id="3.90.1150.10">
    <property type="entry name" value="Aspartate Aminotransferase, domain 1"/>
    <property type="match status" value="1"/>
</dbReference>
<feature type="domain" description="Aminotransferase class V" evidence="3">
    <location>
        <begin position="8"/>
        <end position="187"/>
    </location>
</feature>
<dbReference type="PANTHER" id="PTHR11601:SF34">
    <property type="entry name" value="CYSTEINE DESULFURASE"/>
    <property type="match status" value="1"/>
</dbReference>
<protein>
    <recommendedName>
        <fullName evidence="3">Aminotransferase class V domain-containing protein</fullName>
    </recommendedName>
</protein>
<comment type="similarity">
    <text evidence="2">Belongs to the class-V pyridoxal-phosphate-dependent aminotransferase family. NifS/IscS subfamily.</text>
</comment>
<proteinExistence type="inferred from homology"/>
<comment type="caution">
    <text evidence="4">The sequence shown here is derived from an EMBL/GenBank/DDBJ whole genome shotgun (WGS) entry which is preliminary data.</text>
</comment>
<dbReference type="InterPro" id="IPR015424">
    <property type="entry name" value="PyrdxlP-dep_Trfase"/>
</dbReference>
<dbReference type="PANTHER" id="PTHR11601">
    <property type="entry name" value="CYSTEINE DESULFURYLASE FAMILY MEMBER"/>
    <property type="match status" value="1"/>
</dbReference>
<dbReference type="InterPro" id="IPR015422">
    <property type="entry name" value="PyrdxlP-dep_Trfase_small"/>
</dbReference>
<gene>
    <name evidence="4" type="ORF">HJC23_009194</name>
</gene>
<dbReference type="AlphaFoldDB" id="A0ABD3PL28"/>
<dbReference type="Gene3D" id="3.40.640.10">
    <property type="entry name" value="Type I PLP-dependent aspartate aminotransferase-like (Major domain)"/>
    <property type="match status" value="1"/>
</dbReference>
<sequence>WGPYSPWHKFGAPKGIAALYIRHRCLNEGSDGSVLLMGGGQEGGQRGGTENVPYIVGMGRAAKLLLEKRKDSSSTRDVWEFNLLWMEQMRDRLLKNIVDGLQNITTICVNGPSDPKNRLPNTLLIGLKGVKSGSLLANIGNNIACSTGSACHSSNSSSAGCHVPPEFEVGTLRLSVGPDTTEEDVDRAASIVEEARRQLGF</sequence>
<accession>A0ABD3PL28</accession>
<dbReference type="Pfam" id="PF00266">
    <property type="entry name" value="Aminotran_5"/>
    <property type="match status" value="1"/>
</dbReference>
<dbReference type="InterPro" id="IPR000192">
    <property type="entry name" value="Aminotrans_V_dom"/>
</dbReference>
<feature type="non-terminal residue" evidence="4">
    <location>
        <position position="1"/>
    </location>
</feature>
<keyword evidence="5" id="KW-1185">Reference proteome</keyword>
<evidence type="ECO:0000256" key="2">
    <source>
        <dbReference type="ARBA" id="ARBA00006490"/>
    </source>
</evidence>
<reference evidence="4 5" key="1">
    <citation type="journal article" date="2020" name="G3 (Bethesda)">
        <title>Improved Reference Genome for Cyclotella cryptica CCMP332, a Model for Cell Wall Morphogenesis, Salinity Adaptation, and Lipid Production in Diatoms (Bacillariophyta).</title>
        <authorList>
            <person name="Roberts W.R."/>
            <person name="Downey K.M."/>
            <person name="Ruck E.C."/>
            <person name="Traller J.C."/>
            <person name="Alverson A.J."/>
        </authorList>
    </citation>
    <scope>NUCLEOTIDE SEQUENCE [LARGE SCALE GENOMIC DNA]</scope>
    <source>
        <strain evidence="4 5">CCMP332</strain>
    </source>
</reference>
<dbReference type="Proteomes" id="UP001516023">
    <property type="component" value="Unassembled WGS sequence"/>
</dbReference>
<dbReference type="SUPFAM" id="SSF53383">
    <property type="entry name" value="PLP-dependent transferases"/>
    <property type="match status" value="1"/>
</dbReference>
<evidence type="ECO:0000259" key="3">
    <source>
        <dbReference type="Pfam" id="PF00266"/>
    </source>
</evidence>
<comment type="cofactor">
    <cofactor evidence="1">
        <name>pyridoxal 5'-phosphate</name>
        <dbReference type="ChEBI" id="CHEBI:597326"/>
    </cofactor>
</comment>
<evidence type="ECO:0000313" key="5">
    <source>
        <dbReference type="Proteomes" id="UP001516023"/>
    </source>
</evidence>
<dbReference type="EMBL" id="JABMIG020000157">
    <property type="protein sequence ID" value="KAL3788388.1"/>
    <property type="molecule type" value="Genomic_DNA"/>
</dbReference>
<dbReference type="InterPro" id="IPR015421">
    <property type="entry name" value="PyrdxlP-dep_Trfase_major"/>
</dbReference>
<organism evidence="4 5">
    <name type="scientific">Cyclotella cryptica</name>
    <dbReference type="NCBI Taxonomy" id="29204"/>
    <lineage>
        <taxon>Eukaryota</taxon>
        <taxon>Sar</taxon>
        <taxon>Stramenopiles</taxon>
        <taxon>Ochrophyta</taxon>
        <taxon>Bacillariophyta</taxon>
        <taxon>Coscinodiscophyceae</taxon>
        <taxon>Thalassiosirophycidae</taxon>
        <taxon>Stephanodiscales</taxon>
        <taxon>Stephanodiscaceae</taxon>
        <taxon>Cyclotella</taxon>
    </lineage>
</organism>